<keyword evidence="1" id="KW-0962">Peroxisome biogenesis</keyword>
<dbReference type="AlphaFoldDB" id="A0AAP0BJS6"/>
<evidence type="ECO:0000256" key="1">
    <source>
        <dbReference type="RuleBase" id="RU365003"/>
    </source>
</evidence>
<comment type="caution">
    <text evidence="2">The sequence shown here is derived from an EMBL/GenBank/DDBJ whole genome shotgun (WGS) entry which is preliminary data.</text>
</comment>
<dbReference type="GO" id="GO:0007031">
    <property type="term" value="P:peroxisome organization"/>
    <property type="evidence" value="ECO:0007669"/>
    <property type="project" value="UniProtKB-KW"/>
</dbReference>
<dbReference type="GO" id="GO:0005778">
    <property type="term" value="C:peroxisomal membrane"/>
    <property type="evidence" value="ECO:0007669"/>
    <property type="project" value="UniProtKB-SubCell"/>
</dbReference>
<comment type="subcellular location">
    <subcellularLocation>
        <location evidence="1">Peroxisome membrane</location>
    </subcellularLocation>
</comment>
<protein>
    <recommendedName>
        <fullName evidence="1">Peroxisomal membrane protein PEX16</fullName>
    </recommendedName>
</protein>
<comment type="similarity">
    <text evidence="1">Belongs to the peroxin-16 family.</text>
</comment>
<reference evidence="2 3" key="1">
    <citation type="journal article" date="2022" name="Nat. Plants">
        <title>Genomes of leafy and leafless Platanthera orchids illuminate the evolution of mycoheterotrophy.</title>
        <authorList>
            <person name="Li M.H."/>
            <person name="Liu K.W."/>
            <person name="Li Z."/>
            <person name="Lu H.C."/>
            <person name="Ye Q.L."/>
            <person name="Zhang D."/>
            <person name="Wang J.Y."/>
            <person name="Li Y.F."/>
            <person name="Zhong Z.M."/>
            <person name="Liu X."/>
            <person name="Yu X."/>
            <person name="Liu D.K."/>
            <person name="Tu X.D."/>
            <person name="Liu B."/>
            <person name="Hao Y."/>
            <person name="Liao X.Y."/>
            <person name="Jiang Y.T."/>
            <person name="Sun W.H."/>
            <person name="Chen J."/>
            <person name="Chen Y.Q."/>
            <person name="Ai Y."/>
            <person name="Zhai J.W."/>
            <person name="Wu S.S."/>
            <person name="Zhou Z."/>
            <person name="Hsiao Y.Y."/>
            <person name="Wu W.L."/>
            <person name="Chen Y.Y."/>
            <person name="Lin Y.F."/>
            <person name="Hsu J.L."/>
            <person name="Li C.Y."/>
            <person name="Wang Z.W."/>
            <person name="Zhao X."/>
            <person name="Zhong W.Y."/>
            <person name="Ma X.K."/>
            <person name="Ma L."/>
            <person name="Huang J."/>
            <person name="Chen G.Z."/>
            <person name="Huang M.Z."/>
            <person name="Huang L."/>
            <person name="Peng D.H."/>
            <person name="Luo Y.B."/>
            <person name="Zou S.Q."/>
            <person name="Chen S.P."/>
            <person name="Lan S."/>
            <person name="Tsai W.C."/>
            <person name="Van de Peer Y."/>
            <person name="Liu Z.J."/>
        </authorList>
    </citation>
    <scope>NUCLEOTIDE SEQUENCE [LARGE SCALE GENOMIC DNA]</scope>
    <source>
        <strain evidence="2">Lor287</strain>
    </source>
</reference>
<dbReference type="Pfam" id="PF08610">
    <property type="entry name" value="Pex16"/>
    <property type="match status" value="1"/>
</dbReference>
<accession>A0AAP0BJS6</accession>
<keyword evidence="3" id="KW-1185">Reference proteome</keyword>
<evidence type="ECO:0000313" key="2">
    <source>
        <dbReference type="EMBL" id="KAK8942432.1"/>
    </source>
</evidence>
<organism evidence="2 3">
    <name type="scientific">Platanthera zijinensis</name>
    <dbReference type="NCBI Taxonomy" id="2320716"/>
    <lineage>
        <taxon>Eukaryota</taxon>
        <taxon>Viridiplantae</taxon>
        <taxon>Streptophyta</taxon>
        <taxon>Embryophyta</taxon>
        <taxon>Tracheophyta</taxon>
        <taxon>Spermatophyta</taxon>
        <taxon>Magnoliopsida</taxon>
        <taxon>Liliopsida</taxon>
        <taxon>Asparagales</taxon>
        <taxon>Orchidaceae</taxon>
        <taxon>Orchidoideae</taxon>
        <taxon>Orchideae</taxon>
        <taxon>Orchidinae</taxon>
        <taxon>Platanthera</taxon>
    </lineage>
</organism>
<dbReference type="InterPro" id="IPR013919">
    <property type="entry name" value="Pex16"/>
</dbReference>
<name>A0AAP0BJS6_9ASPA</name>
<sequence>MVSLCISMLKDLETVVEVAAEHFYGKEVKWNFLIIMEFLKFINLKKFTEVPEAQIGGLRNTRMSVGQLHYLNAENHAPSSPSEDPLWEALEKSRRETAQRFQAINRTLAAITQRLEMQFTAAPVPPVNPTPASETPQVYPPAYSQVYPPVYQSTFPQGPASPFRSQNDEFIAHQNLFWEAARGSPARFLNFQGSHPYSSAPTFAPPLATFPFYPTGPFGTTTHTPFFPYAGNMRDPLLKNDHSDPSTSKDKEVADVPFCSKGVNQINNCPHIIVDNTIDADYEGSLGRQF</sequence>
<proteinExistence type="inferred from homology"/>
<evidence type="ECO:0000313" key="3">
    <source>
        <dbReference type="Proteomes" id="UP001418222"/>
    </source>
</evidence>
<keyword evidence="1" id="KW-0576">Peroxisome</keyword>
<dbReference type="Proteomes" id="UP001418222">
    <property type="component" value="Unassembled WGS sequence"/>
</dbReference>
<gene>
    <name evidence="2" type="primary">PEX16</name>
    <name evidence="2" type="ORF">KSP39_PZI009574</name>
</gene>
<dbReference type="EMBL" id="JBBWWQ010000007">
    <property type="protein sequence ID" value="KAK8942432.1"/>
    <property type="molecule type" value="Genomic_DNA"/>
</dbReference>